<dbReference type="Gene3D" id="2.60.40.770">
    <property type="match status" value="1"/>
</dbReference>
<gene>
    <name evidence="2" type="ORF">DSTB1V02_LOCUS3364</name>
</gene>
<evidence type="ECO:0000313" key="3">
    <source>
        <dbReference type="Proteomes" id="UP000677054"/>
    </source>
</evidence>
<reference evidence="2" key="1">
    <citation type="submission" date="2020-11" db="EMBL/GenBank/DDBJ databases">
        <authorList>
            <person name="Tran Van P."/>
        </authorList>
    </citation>
    <scope>NUCLEOTIDE SEQUENCE</scope>
</reference>
<keyword evidence="1" id="KW-0732">Signal</keyword>
<dbReference type="OrthoDB" id="6489092at2759"/>
<evidence type="ECO:0000256" key="1">
    <source>
        <dbReference type="SAM" id="SignalP"/>
    </source>
</evidence>
<feature type="chain" id="PRO_5036209141" description="MD-2-related lipid-recognition domain-containing protein" evidence="1">
    <location>
        <begin position="20"/>
        <end position="181"/>
    </location>
</feature>
<dbReference type="SUPFAM" id="SSF81296">
    <property type="entry name" value="E set domains"/>
    <property type="match status" value="1"/>
</dbReference>
<name>A0A7R8XBV3_9CRUS</name>
<dbReference type="AlphaFoldDB" id="A0A7R8XBV3"/>
<sequence length="181" mass="19849">MEAIMKWLILASCVALSLATDGWTSCGGSATEVSLLISGCSEVPCHFKAGEDIDISVLFFSGSETTNISTSVYIIFTDLFPLDITDEMELSRGGCEKLQIGDCPLELQEYVLYFSEAKVINMPGIWGVSLPPFRLPGFRLPGFRLPAFRLPAFRRFHPSSLVPLRSSSLPGYPDRVPHGGR</sequence>
<dbReference type="Proteomes" id="UP000677054">
    <property type="component" value="Unassembled WGS sequence"/>
</dbReference>
<feature type="signal peptide" evidence="1">
    <location>
        <begin position="1"/>
        <end position="19"/>
    </location>
</feature>
<dbReference type="InterPro" id="IPR014756">
    <property type="entry name" value="Ig_E-set"/>
</dbReference>
<dbReference type="EMBL" id="LR899950">
    <property type="protein sequence ID" value="CAD7243440.1"/>
    <property type="molecule type" value="Genomic_DNA"/>
</dbReference>
<dbReference type="EMBL" id="CAJPEV010000433">
    <property type="protein sequence ID" value="CAG0885217.1"/>
    <property type="molecule type" value="Genomic_DNA"/>
</dbReference>
<keyword evidence="3" id="KW-1185">Reference proteome</keyword>
<protein>
    <recommendedName>
        <fullName evidence="4">MD-2-related lipid-recognition domain-containing protein</fullName>
    </recommendedName>
</protein>
<evidence type="ECO:0000313" key="2">
    <source>
        <dbReference type="EMBL" id="CAD7243440.1"/>
    </source>
</evidence>
<organism evidence="2">
    <name type="scientific">Darwinula stevensoni</name>
    <dbReference type="NCBI Taxonomy" id="69355"/>
    <lineage>
        <taxon>Eukaryota</taxon>
        <taxon>Metazoa</taxon>
        <taxon>Ecdysozoa</taxon>
        <taxon>Arthropoda</taxon>
        <taxon>Crustacea</taxon>
        <taxon>Oligostraca</taxon>
        <taxon>Ostracoda</taxon>
        <taxon>Podocopa</taxon>
        <taxon>Podocopida</taxon>
        <taxon>Darwinulocopina</taxon>
        <taxon>Darwinuloidea</taxon>
        <taxon>Darwinulidae</taxon>
        <taxon>Darwinula</taxon>
    </lineage>
</organism>
<accession>A0A7R8XBV3</accession>
<evidence type="ECO:0008006" key="4">
    <source>
        <dbReference type="Google" id="ProtNLM"/>
    </source>
</evidence>
<proteinExistence type="predicted"/>